<feature type="region of interest" description="Disordered" evidence="1">
    <location>
        <begin position="119"/>
        <end position="159"/>
    </location>
</feature>
<reference evidence="4 5" key="1">
    <citation type="journal article" date="2023" name="J. Phycol.">
        <title>Chrysosporum ovalisporum is synonymous with the true-branching cyanobacterium Umezakia natans (Nostocales/Aphanizomenonaceae).</title>
        <authorList>
            <person name="McGregor G.B."/>
            <person name="Sendall B.C."/>
            <person name="Niiyama Y."/>
            <person name="Tuji A."/>
            <person name="Willis A."/>
        </authorList>
    </citation>
    <scope>NUCLEOTIDE SEQUENCE [LARGE SCALE GENOMIC DNA]</scope>
    <source>
        <strain evidence="4 5">ANA360D</strain>
    </source>
</reference>
<dbReference type="AlphaFoldDB" id="A0AA43GRY8"/>
<gene>
    <name evidence="4" type="ORF">NWP17_08925</name>
</gene>
<keyword evidence="2" id="KW-0812">Transmembrane</keyword>
<sequence>MWQQQKKESAIFSLGLLLSLATTPMAADLFVRTPVLAQSATESSPPSQFTQTEPVQQQPPENNLGQIPWWWLLLPVSILILLLIWIVKSSLWAIKATNPSSDANPTDVENEIVLEEKLPAANPQGDFKPELPNLETLDSTDTSPNFPSEELEEESPWDIEAPVNVVNPYPQLPDLSLSNSEASKEGEFSFDFERENSKNQNPSNTQTTFSGISEEDIFNQVADAAEPTKYETEDETDIFADSATFLETDTQSQDQLQDSTKGPSFNLDGERSVVLKPRNSEWAYANWYIDETCQQILANNGICELALRLYDVTDLDLSYERPQLVKQYQLESNREEKYIPIPRTSSDYIAAIGYISQSDRWVSIARSPRVRVFNTPVEDPTPEPLFNIDGERNIILHPCNSEWACANWYIDETCQQTLATNGILDLELRLYDVTDLDLSYETPELVQQYQIESGRNKKYISIPRSNKDYLAAIGYVNPGDRWVSIACSPKVRIFGTPLTDTIEENQLTTDSKVTATQSNQSEIILKSRTPKWAYAAWYISTTDEQTLQNKNISQLYLRLYDVTGLDQNRQTSKCVQQYECDEIIRDRYIAIPAVNREYIAEIGYFTQDNFWQMFLRSEKICVFSRPQTDFWFLTDTELIIHGSTEPGATVNISGKPINIKPDGTFHLRLPFSTNSIDYMITATAANGEQSTTIQKKFSHQNLET</sequence>
<evidence type="ECO:0000313" key="5">
    <source>
        <dbReference type="Proteomes" id="UP001159387"/>
    </source>
</evidence>
<keyword evidence="2" id="KW-0472">Membrane</keyword>
<keyword evidence="5" id="KW-1185">Reference proteome</keyword>
<keyword evidence="2" id="KW-1133">Transmembrane helix</keyword>
<dbReference type="Proteomes" id="UP001159387">
    <property type="component" value="Unassembled WGS sequence"/>
</dbReference>
<dbReference type="Pfam" id="PF16258">
    <property type="entry name" value="DUF4912"/>
    <property type="match status" value="3"/>
</dbReference>
<evidence type="ECO:0000256" key="1">
    <source>
        <dbReference type="SAM" id="MobiDB-lite"/>
    </source>
</evidence>
<name>A0AA43GRY8_9CYAN</name>
<comment type="caution">
    <text evidence="4">The sequence shown here is derived from an EMBL/GenBank/DDBJ whole genome shotgun (WGS) entry which is preliminary data.</text>
</comment>
<evidence type="ECO:0000313" key="4">
    <source>
        <dbReference type="EMBL" id="MDH6060559.1"/>
    </source>
</evidence>
<feature type="chain" id="PRO_5041339965" evidence="3">
    <location>
        <begin position="27"/>
        <end position="704"/>
    </location>
</feature>
<feature type="signal peptide" evidence="3">
    <location>
        <begin position="1"/>
        <end position="26"/>
    </location>
</feature>
<feature type="region of interest" description="Disordered" evidence="1">
    <location>
        <begin position="193"/>
        <end position="214"/>
    </location>
</feature>
<feature type="compositionally biased region" description="Polar residues" evidence="1">
    <location>
        <begin position="136"/>
        <end position="146"/>
    </location>
</feature>
<feature type="transmembrane region" description="Helical" evidence="2">
    <location>
        <begin position="69"/>
        <end position="87"/>
    </location>
</feature>
<accession>A0AA43GRY8</accession>
<proteinExistence type="predicted"/>
<keyword evidence="3" id="KW-0732">Signal</keyword>
<protein>
    <submittedName>
        <fullName evidence="4">DUF4912 domain-containing protein</fullName>
    </submittedName>
</protein>
<feature type="region of interest" description="Disordered" evidence="1">
    <location>
        <begin position="41"/>
        <end position="60"/>
    </location>
</feature>
<evidence type="ECO:0000256" key="2">
    <source>
        <dbReference type="SAM" id="Phobius"/>
    </source>
</evidence>
<feature type="compositionally biased region" description="Low complexity" evidence="1">
    <location>
        <begin position="48"/>
        <end position="60"/>
    </location>
</feature>
<dbReference type="EMBL" id="JANQDH010000056">
    <property type="protein sequence ID" value="MDH6060559.1"/>
    <property type="molecule type" value="Genomic_DNA"/>
</dbReference>
<organism evidence="4 5">
    <name type="scientific">Chrysosporum bergii ANA360D</name>
    <dbReference type="NCBI Taxonomy" id="617107"/>
    <lineage>
        <taxon>Bacteria</taxon>
        <taxon>Bacillati</taxon>
        <taxon>Cyanobacteriota</taxon>
        <taxon>Cyanophyceae</taxon>
        <taxon>Nostocales</taxon>
        <taxon>Nodulariaceae</taxon>
        <taxon>Chrysosporum</taxon>
    </lineage>
</organism>
<dbReference type="RefSeq" id="WP_280654557.1">
    <property type="nucleotide sequence ID" value="NZ_JANQDH010000056.1"/>
</dbReference>
<evidence type="ECO:0000256" key="3">
    <source>
        <dbReference type="SAM" id="SignalP"/>
    </source>
</evidence>
<feature type="compositionally biased region" description="Polar residues" evidence="1">
    <location>
        <begin position="198"/>
        <end position="211"/>
    </location>
</feature>
<dbReference type="InterPro" id="IPR032585">
    <property type="entry name" value="DUF4912"/>
</dbReference>